<dbReference type="InterPro" id="IPR001680">
    <property type="entry name" value="WD40_rpt"/>
</dbReference>
<keyword evidence="4" id="KW-0677">Repeat</keyword>
<dbReference type="GO" id="GO:0036156">
    <property type="term" value="C:inner dynein arm"/>
    <property type="evidence" value="ECO:0007669"/>
    <property type="project" value="TreeGrafter"/>
</dbReference>
<comment type="subcellular location">
    <subcellularLocation>
        <location evidence="1">Cytoplasm</location>
    </subcellularLocation>
</comment>
<sequence>MAESPASIEPRSSPGDGGSAKKGKGKSKGKGKESPKAKRSPKGSAKGKPKSPGKSLSLISAKKDEEPDLSMASMGHPEIFPLVLTEKTQEIFNCCADVDVTAENPYKLIKKEDIINDMKTRAAVSDFHPIKKIILDYPGEELLIVFDKELKYGQIFYLIASEEAKETILNPPEPEEEEGEVKEGVPEEIYKPPVRKPWVSLGSEKEIEEESVKESTRKIKYMISQPHKEFGVRVKFHNRNATIDKHAYVECMPYQDKNFTLRQLEKHIGTQVVPEEEDTGTQTKWTYPKNATTQYYPREFSENEKEVYLSSEDLKNFIVSVALRVEVALQQNEIMNVFFDDWKALAEDESGFAGKSDVTLKEYQSFTDLHYLKDRTISCVCWHPTIYGIIAIAVTERLTYEERVAQSGKLLLWKAPVLFWSFADPIHPQLMLECPEDIYCFEFSPSNPNIIAGGCLNGQVVLWDISEYEESLKTAKSGSTVGKGTSVNMPSFMLEQQTGKEPHLVRYCAVSSIEYGHKSVITDIHWLPSFFEINRMGTVFENRAGVCVQLMTCSPDCTIYVWDLRAYRPALQTSTEKKKEDSIIKVPPDVPTTFKHLDLVWRPHIKISLPKADTSAEYSPTKLSFREEHYHTKIQDKTSLQNKPTVFTEKLPYAEIQSTSAKPLKLLENINTSFFVGTEDGEVLYSDWKMEKDGDSGRLLSQKPTNIHNIHDGLVHTVQRSPFFKDIILTIGGWNFAIWKEGVTCGPLLKSSCTAKRYTVGHWSLSRPGVFFIGREDGNIDIWDLLEKTHEASQTQNVCIALITSIKPWIYSSKQHFLAVADDFGTLHILEISWTLIHPSSNERSSVLHYFEREVKHLEYFEKRQEFRDQERVVLEQEKLMKRMKVPGGQRSRELMEEQTSQNYVEFLELEKNILLRLGLLKGPDKFSPSRNV</sequence>
<dbReference type="PANTHER" id="PTHR12442">
    <property type="entry name" value="DYNEIN INTERMEDIATE CHAIN"/>
    <property type="match status" value="1"/>
</dbReference>
<dbReference type="GO" id="GO:0060294">
    <property type="term" value="P:cilium movement involved in cell motility"/>
    <property type="evidence" value="ECO:0007669"/>
    <property type="project" value="TreeGrafter"/>
</dbReference>
<feature type="region of interest" description="Disordered" evidence="5">
    <location>
        <begin position="1"/>
        <end position="58"/>
    </location>
</feature>
<dbReference type="CTD" id="126820"/>
<dbReference type="RefSeq" id="XP_025028555.1">
    <property type="nucleotide sequence ID" value="XM_025172787.1"/>
</dbReference>
<gene>
    <name evidence="7" type="primary">WDR63</name>
</gene>
<keyword evidence="2" id="KW-0963">Cytoplasm</keyword>
<dbReference type="Proteomes" id="UP000695026">
    <property type="component" value="Unplaced"/>
</dbReference>
<evidence type="ECO:0000313" key="6">
    <source>
        <dbReference type="Proteomes" id="UP000695026"/>
    </source>
</evidence>
<keyword evidence="6" id="KW-1185">Reference proteome</keyword>
<dbReference type="InterPro" id="IPR036322">
    <property type="entry name" value="WD40_repeat_dom_sf"/>
</dbReference>
<dbReference type="AlphaFoldDB" id="A0A9F5INF5"/>
<evidence type="ECO:0000256" key="1">
    <source>
        <dbReference type="ARBA" id="ARBA00004496"/>
    </source>
</evidence>
<proteinExistence type="predicted"/>
<accession>A0A9F5INF5</accession>
<evidence type="ECO:0000313" key="7">
    <source>
        <dbReference type="RefSeq" id="XP_025028555.1"/>
    </source>
</evidence>
<dbReference type="Gene3D" id="2.130.10.10">
    <property type="entry name" value="YVTN repeat-like/Quinoprotein amine dehydrogenase"/>
    <property type="match status" value="2"/>
</dbReference>
<reference evidence="7" key="1">
    <citation type="submission" date="2025-08" db="UniProtKB">
        <authorList>
            <consortium name="RefSeq"/>
        </authorList>
    </citation>
    <scope>IDENTIFICATION</scope>
    <source>
        <tissue evidence="7">Liver</tissue>
    </source>
</reference>
<dbReference type="InterPro" id="IPR015943">
    <property type="entry name" value="WD40/YVTN_repeat-like_dom_sf"/>
</dbReference>
<dbReference type="SUPFAM" id="SSF50978">
    <property type="entry name" value="WD40 repeat-like"/>
    <property type="match status" value="1"/>
</dbReference>
<dbReference type="GO" id="GO:0036159">
    <property type="term" value="P:inner dynein arm assembly"/>
    <property type="evidence" value="ECO:0007669"/>
    <property type="project" value="TreeGrafter"/>
</dbReference>
<feature type="compositionally biased region" description="Basic residues" evidence="5">
    <location>
        <begin position="37"/>
        <end position="51"/>
    </location>
</feature>
<evidence type="ECO:0000256" key="4">
    <source>
        <dbReference type="ARBA" id="ARBA00022737"/>
    </source>
</evidence>
<dbReference type="GO" id="GO:0045504">
    <property type="term" value="F:dynein heavy chain binding"/>
    <property type="evidence" value="ECO:0007669"/>
    <property type="project" value="TreeGrafter"/>
</dbReference>
<keyword evidence="3" id="KW-0853">WD repeat</keyword>
<evidence type="ECO:0000256" key="3">
    <source>
        <dbReference type="ARBA" id="ARBA00022574"/>
    </source>
</evidence>
<dbReference type="KEGG" id="pbi:103056501"/>
<organism evidence="6 7">
    <name type="scientific">Python bivittatus</name>
    <name type="common">Burmese python</name>
    <name type="synonym">Python molurus bivittatus</name>
    <dbReference type="NCBI Taxonomy" id="176946"/>
    <lineage>
        <taxon>Eukaryota</taxon>
        <taxon>Metazoa</taxon>
        <taxon>Chordata</taxon>
        <taxon>Craniata</taxon>
        <taxon>Vertebrata</taxon>
        <taxon>Euteleostomi</taxon>
        <taxon>Lepidosauria</taxon>
        <taxon>Squamata</taxon>
        <taxon>Bifurcata</taxon>
        <taxon>Unidentata</taxon>
        <taxon>Episquamata</taxon>
        <taxon>Toxicofera</taxon>
        <taxon>Serpentes</taxon>
        <taxon>Henophidia</taxon>
        <taxon>Pythonidae</taxon>
        <taxon>Python</taxon>
    </lineage>
</organism>
<dbReference type="OrthoDB" id="6619788at2759"/>
<dbReference type="PANTHER" id="PTHR12442:SF5">
    <property type="entry name" value="DYNEIN AXONEMAL INTERMEDIATE CHAIN 3"/>
    <property type="match status" value="1"/>
</dbReference>
<name>A0A9F5INF5_PYTBI</name>
<evidence type="ECO:0000256" key="5">
    <source>
        <dbReference type="SAM" id="MobiDB-lite"/>
    </source>
</evidence>
<dbReference type="GO" id="GO:0045503">
    <property type="term" value="F:dynein light chain binding"/>
    <property type="evidence" value="ECO:0007669"/>
    <property type="project" value="TreeGrafter"/>
</dbReference>
<protein>
    <submittedName>
        <fullName evidence="7">WD repeat-containing protein 63</fullName>
    </submittedName>
</protein>
<evidence type="ECO:0000256" key="2">
    <source>
        <dbReference type="ARBA" id="ARBA00022490"/>
    </source>
</evidence>
<dbReference type="GeneID" id="103056501"/>
<dbReference type="Pfam" id="PF00400">
    <property type="entry name" value="WD40"/>
    <property type="match status" value="1"/>
</dbReference>
<dbReference type="FunFam" id="2.130.10.10:FF:001352">
    <property type="entry name" value="WD repeat domain 63"/>
    <property type="match status" value="1"/>
</dbReference>
<dbReference type="SMART" id="SM00320">
    <property type="entry name" value="WD40"/>
    <property type="match status" value="2"/>
</dbReference>
<dbReference type="InterPro" id="IPR050687">
    <property type="entry name" value="Dynein_IC"/>
</dbReference>
<dbReference type="OMA" id="EPMLTHH"/>